<evidence type="ECO:0000256" key="5">
    <source>
        <dbReference type="ARBA" id="ARBA00022989"/>
    </source>
</evidence>
<sequence>MASTYALPIAPTSHSHGHGRSQSQSQSHYFTAPSPNCSGRPKALSPVNEGKKLTPGHQHHQSDMSGQLYGAVRSPYAEYNSNGHNHGHSHGHSHSHSHAHTNSNGSTHSLTTFANGRANGRLGLDAPQTPRKDAAAAKYGMFPPVEESTPVQPSSSLLDLPEALTALLIPLPFLFASIAYPSAARKLPTTLSEALVENEPLQTAANDAHVLDALFLTSTTLLVVGLIARIRSSLQQPLDRRKAEGSAGLAAALRDAGRVKQTISNIAGILLPFYATMQIGGAKTALVLLTAIAAGLGATEQKPGKHTRGDDLKRTLRTRRTTFAVLVFGVIVDVMVWGHPACALLGYGSLFTSIFAAPPPLPTAGWSLVTGIQTQHSSVGKGSARASLPKPSSPLINTPANTLLTCLSGIILMMATLMCSFLSSSISPFSRHTIIFAALSVASATSLMFFSLPAALRSQQHVGLHVGGLAVILFTTWQSWPELYHLAFTGLSYILYACGVVWDTRASHAHSHTHDHAHTGHGHSHDHKHAHHLHANPSRISEFLIARTTPGSIIHSVMIERDSRRIAYFGVLNLSFMVVQFFYGFVSGSLGLLTDSIHMLFDCAGLAVGLAAAVMSKWRPNARFPYGYGKIDTLSGFANGVFLLLVSVEIIFDAFERLWEGHELQRLNELLIVSILGFLVNIVGLTAFGHAHHGHGHSHDHGDHDHGHGHSHDNENMQGIFLHILADALGSVAVIISTLLTKYYGWSGWDPIASCIIAILIFLSAIPLVKSSGMRLMLSLPTDAEYGVRNTLQELSSLRGVVGYTVPKFWLEDEGAAHAESHAKEDEHKGCDGGHGHDHDHVDSHKKEHKHKHSGHNHDSHSHLHAHDHDDHGHDHDHDHDHDHAHDHAHSHSPGKQRILGVIHVIASPAADLEDVRERTVQFLKGRNMEVVVHVEREGDGRCWCGGGSKVS</sequence>
<dbReference type="InterPro" id="IPR058533">
    <property type="entry name" value="Cation_efflux_TM"/>
</dbReference>
<evidence type="ECO:0000256" key="9">
    <source>
        <dbReference type="SAM" id="MobiDB-lite"/>
    </source>
</evidence>
<feature type="transmembrane region" description="Helical" evidence="10">
    <location>
        <begin position="597"/>
        <end position="615"/>
    </location>
</feature>
<dbReference type="NCBIfam" id="TIGR01297">
    <property type="entry name" value="CDF"/>
    <property type="match status" value="1"/>
</dbReference>
<evidence type="ECO:0000256" key="2">
    <source>
        <dbReference type="ARBA" id="ARBA00008873"/>
    </source>
</evidence>
<dbReference type="SUPFAM" id="SSF161111">
    <property type="entry name" value="Cation efflux protein transmembrane domain-like"/>
    <property type="match status" value="1"/>
</dbReference>
<feature type="region of interest" description="Disordered" evidence="9">
    <location>
        <begin position="1"/>
        <end position="63"/>
    </location>
</feature>
<feature type="transmembrane region" description="Helical" evidence="10">
    <location>
        <begin position="636"/>
        <end position="655"/>
    </location>
</feature>
<feature type="transmembrane region" description="Helical" evidence="10">
    <location>
        <begin position="751"/>
        <end position="769"/>
    </location>
</feature>
<feature type="transmembrane region" description="Helical" evidence="10">
    <location>
        <begin position="670"/>
        <end position="688"/>
    </location>
</feature>
<keyword evidence="3 8" id="KW-0813">Transport</keyword>
<evidence type="ECO:0000256" key="4">
    <source>
        <dbReference type="ARBA" id="ARBA00022692"/>
    </source>
</evidence>
<feature type="transmembrane region" description="Helical" evidence="10">
    <location>
        <begin position="720"/>
        <end position="745"/>
    </location>
</feature>
<dbReference type="GO" id="GO:0005385">
    <property type="term" value="F:zinc ion transmembrane transporter activity"/>
    <property type="evidence" value="ECO:0007669"/>
    <property type="project" value="UniProtKB-UniRule"/>
</dbReference>
<dbReference type="GO" id="GO:0031410">
    <property type="term" value="C:cytoplasmic vesicle"/>
    <property type="evidence" value="ECO:0007669"/>
    <property type="project" value="TreeGrafter"/>
</dbReference>
<keyword evidence="6 8" id="KW-0406">Ion transport</keyword>
<feature type="region of interest" description="Disordered" evidence="9">
    <location>
        <begin position="512"/>
        <end position="531"/>
    </location>
</feature>
<feature type="compositionally biased region" description="Low complexity" evidence="9">
    <location>
        <begin position="100"/>
        <end position="109"/>
    </location>
</feature>
<evidence type="ECO:0000256" key="8">
    <source>
        <dbReference type="RuleBase" id="RU369017"/>
    </source>
</evidence>
<keyword evidence="5 10" id="KW-1133">Transmembrane helix</keyword>
<protein>
    <recommendedName>
        <fullName evidence="8">Zinc transporter</fullName>
    </recommendedName>
</protein>
<comment type="function">
    <text evidence="8">Functions as a zinc transporter.</text>
</comment>
<dbReference type="Gene3D" id="1.20.1510.10">
    <property type="entry name" value="Cation efflux protein transmembrane domain"/>
    <property type="match status" value="1"/>
</dbReference>
<feature type="compositionally biased region" description="Basic residues" evidence="9">
    <location>
        <begin position="519"/>
        <end position="531"/>
    </location>
</feature>
<dbReference type="STRING" id="105696.A0A1Y2LJZ7"/>
<evidence type="ECO:0000256" key="6">
    <source>
        <dbReference type="ARBA" id="ARBA00023065"/>
    </source>
</evidence>
<dbReference type="AlphaFoldDB" id="A0A1Y2LJZ7"/>
<dbReference type="GO" id="GO:0006882">
    <property type="term" value="P:intracellular zinc ion homeostasis"/>
    <property type="evidence" value="ECO:0007669"/>
    <property type="project" value="InterPro"/>
</dbReference>
<dbReference type="GO" id="GO:0005789">
    <property type="term" value="C:endoplasmic reticulum membrane"/>
    <property type="evidence" value="ECO:0007669"/>
    <property type="project" value="UniProtKB-SubCell"/>
</dbReference>
<dbReference type="GO" id="GO:0005794">
    <property type="term" value="C:Golgi apparatus"/>
    <property type="evidence" value="ECO:0007669"/>
    <property type="project" value="TreeGrafter"/>
</dbReference>
<comment type="similarity">
    <text evidence="2 8">Belongs to the cation diffusion facilitator (CDF) transporter (TC 2.A.4) family. SLC30A subfamily.</text>
</comment>
<dbReference type="EMBL" id="KZ107858">
    <property type="protein sequence ID" value="OSS44324.1"/>
    <property type="molecule type" value="Genomic_DNA"/>
</dbReference>
<dbReference type="PANTHER" id="PTHR45755">
    <property type="match status" value="1"/>
</dbReference>
<feature type="region of interest" description="Disordered" evidence="9">
    <location>
        <begin position="77"/>
        <end position="128"/>
    </location>
</feature>
<feature type="transmembrane region" description="Helical" evidence="10">
    <location>
        <begin position="483"/>
        <end position="502"/>
    </location>
</feature>
<feature type="transmembrane region" description="Helical" evidence="10">
    <location>
        <begin position="402"/>
        <end position="422"/>
    </location>
</feature>
<feature type="compositionally biased region" description="Basic residues" evidence="9">
    <location>
        <begin position="85"/>
        <end position="99"/>
    </location>
</feature>
<evidence type="ECO:0000256" key="1">
    <source>
        <dbReference type="ARBA" id="ARBA00004141"/>
    </source>
</evidence>
<proteinExistence type="inferred from homology"/>
<keyword evidence="4 10" id="KW-0812">Transmembrane</keyword>
<dbReference type="Pfam" id="PF01545">
    <property type="entry name" value="Cation_efflux"/>
    <property type="match status" value="1"/>
</dbReference>
<evidence type="ECO:0000313" key="12">
    <source>
        <dbReference type="EMBL" id="OSS44324.1"/>
    </source>
</evidence>
<comment type="subcellular location">
    <subcellularLocation>
        <location evidence="8">Endoplasmic reticulum membrane</location>
        <topology evidence="8">Multi-pass membrane protein</topology>
    </subcellularLocation>
    <subcellularLocation>
        <location evidence="1">Membrane</location>
        <topology evidence="1">Multi-pass membrane protein</topology>
    </subcellularLocation>
</comment>
<evidence type="ECO:0000256" key="10">
    <source>
        <dbReference type="SAM" id="Phobius"/>
    </source>
</evidence>
<gene>
    <name evidence="12" type="ORF">B5807_11077</name>
</gene>
<evidence type="ECO:0000256" key="3">
    <source>
        <dbReference type="ARBA" id="ARBA00022448"/>
    </source>
</evidence>
<evidence type="ECO:0000313" key="13">
    <source>
        <dbReference type="Proteomes" id="UP000193240"/>
    </source>
</evidence>
<keyword evidence="8" id="KW-0256">Endoplasmic reticulum</keyword>
<reference evidence="12 13" key="1">
    <citation type="journal article" date="2017" name="Genome Announc.">
        <title>Genome sequence of the saprophytic ascomycete Epicoccum nigrum ICMP 19927 strain isolated from New Zealand.</title>
        <authorList>
            <person name="Fokin M."/>
            <person name="Fleetwood D."/>
            <person name="Weir B.S."/>
            <person name="Villas-Boas S.G."/>
        </authorList>
    </citation>
    <scope>NUCLEOTIDE SEQUENCE [LARGE SCALE GENOMIC DNA]</scope>
    <source>
        <strain evidence="12 13">ICMP 19927</strain>
    </source>
</reference>
<dbReference type="FunFam" id="1.20.1510.10:FF:000014">
    <property type="entry name" value="Cation efflux protein/ zinc transporter"/>
    <property type="match status" value="1"/>
</dbReference>
<dbReference type="InterPro" id="IPR045316">
    <property type="entry name" value="Msc2-like"/>
</dbReference>
<dbReference type="PANTHER" id="PTHR45755:SF4">
    <property type="entry name" value="ZINC TRANSPORTER 7"/>
    <property type="match status" value="1"/>
</dbReference>
<evidence type="ECO:0000256" key="7">
    <source>
        <dbReference type="ARBA" id="ARBA00023136"/>
    </source>
</evidence>
<feature type="transmembrane region" description="Helical" evidence="10">
    <location>
        <begin position="323"/>
        <end position="347"/>
    </location>
</feature>
<dbReference type="GO" id="GO:1904257">
    <property type="term" value="P:zinc ion import into Golgi lumen"/>
    <property type="evidence" value="ECO:0007669"/>
    <property type="project" value="TreeGrafter"/>
</dbReference>
<dbReference type="InterPro" id="IPR002524">
    <property type="entry name" value="Cation_efflux"/>
</dbReference>
<evidence type="ECO:0000259" key="11">
    <source>
        <dbReference type="Pfam" id="PF01545"/>
    </source>
</evidence>
<feature type="transmembrane region" description="Helical" evidence="10">
    <location>
        <begin position="566"/>
        <end position="585"/>
    </location>
</feature>
<keyword evidence="7 10" id="KW-0472">Membrane</keyword>
<keyword evidence="13" id="KW-1185">Reference proteome</keyword>
<feature type="compositionally biased region" description="Basic and acidic residues" evidence="9">
    <location>
        <begin position="817"/>
        <end position="846"/>
    </location>
</feature>
<accession>A0A1Y2LJZ7</accession>
<dbReference type="Proteomes" id="UP000193240">
    <property type="component" value="Unassembled WGS sequence"/>
</dbReference>
<dbReference type="InParanoid" id="A0A1Y2LJZ7"/>
<dbReference type="OMA" id="VHYSGWP"/>
<feature type="domain" description="Cation efflux protein transmembrane" evidence="11">
    <location>
        <begin position="568"/>
        <end position="777"/>
    </location>
</feature>
<feature type="region of interest" description="Disordered" evidence="9">
    <location>
        <begin position="817"/>
        <end position="895"/>
    </location>
</feature>
<feature type="transmembrane region" description="Helical" evidence="10">
    <location>
        <begin position="434"/>
        <end position="456"/>
    </location>
</feature>
<name>A0A1Y2LJZ7_EPING</name>
<feature type="compositionally biased region" description="Basic and acidic residues" evidence="9">
    <location>
        <begin position="856"/>
        <end position="890"/>
    </location>
</feature>
<dbReference type="InterPro" id="IPR027469">
    <property type="entry name" value="Cation_efflux_TMD_sf"/>
</dbReference>
<organism evidence="12 13">
    <name type="scientific">Epicoccum nigrum</name>
    <name type="common">Soil fungus</name>
    <name type="synonym">Epicoccum purpurascens</name>
    <dbReference type="NCBI Taxonomy" id="105696"/>
    <lineage>
        <taxon>Eukaryota</taxon>
        <taxon>Fungi</taxon>
        <taxon>Dikarya</taxon>
        <taxon>Ascomycota</taxon>
        <taxon>Pezizomycotina</taxon>
        <taxon>Dothideomycetes</taxon>
        <taxon>Pleosporomycetidae</taxon>
        <taxon>Pleosporales</taxon>
        <taxon>Pleosporineae</taxon>
        <taxon>Didymellaceae</taxon>
        <taxon>Epicoccum</taxon>
    </lineage>
</organism>